<evidence type="ECO:0008006" key="3">
    <source>
        <dbReference type="Google" id="ProtNLM"/>
    </source>
</evidence>
<dbReference type="EMBL" id="AP026073">
    <property type="protein sequence ID" value="BDM67323.1"/>
    <property type="molecule type" value="Genomic_DNA"/>
</dbReference>
<evidence type="ECO:0000313" key="2">
    <source>
        <dbReference type="Proteomes" id="UP001059597"/>
    </source>
</evidence>
<reference evidence="1" key="1">
    <citation type="submission" date="2022-06" db="EMBL/GenBank/DDBJ databases">
        <title>Complete genome sequence of Streptomyces nigrescens HEK616.</title>
        <authorList>
            <person name="Asamizu S."/>
            <person name="Onaka H."/>
        </authorList>
    </citation>
    <scope>NUCLEOTIDE SEQUENCE</scope>
    <source>
        <strain evidence="1">HEK616</strain>
    </source>
</reference>
<dbReference type="Proteomes" id="UP001059597">
    <property type="component" value="Chromosome"/>
</dbReference>
<sequence>MDQGWAGLLAGLAGLLGAFVGGLAAVRGARIGAETNAAAVRQQVRDEALWAHQQWVRQERQKACLKVMDSYTNFHMQAQQGRDQLFAGIAVDDSAMQSLQQCIPELAGTCSHLALLGPSAIHIAGGVLRDKVARFATTMRLWNEDAAQLPDAAIAEWADILHDEGLEMKAAYQEFLSTSQSVLLGYVPGN</sequence>
<keyword evidence="2" id="KW-1185">Reference proteome</keyword>
<gene>
    <name evidence="1" type="ORF">HEK616_08100</name>
</gene>
<evidence type="ECO:0000313" key="1">
    <source>
        <dbReference type="EMBL" id="BDM67323.1"/>
    </source>
</evidence>
<accession>A0ABN6QQV4</accession>
<protein>
    <recommendedName>
        <fullName evidence="3">Secreted protein</fullName>
    </recommendedName>
</protein>
<name>A0ABN6QQV4_STRNI</name>
<proteinExistence type="predicted"/>
<organism evidence="1 2">
    <name type="scientific">Streptomyces nigrescens</name>
    <dbReference type="NCBI Taxonomy" id="1920"/>
    <lineage>
        <taxon>Bacteria</taxon>
        <taxon>Bacillati</taxon>
        <taxon>Actinomycetota</taxon>
        <taxon>Actinomycetes</taxon>
        <taxon>Kitasatosporales</taxon>
        <taxon>Streptomycetaceae</taxon>
        <taxon>Streptomyces</taxon>
    </lineage>
</organism>